<dbReference type="NCBIfam" id="NF040873">
    <property type="entry name" value="AztA"/>
    <property type="match status" value="1"/>
</dbReference>
<gene>
    <name evidence="6" type="ORF">HCR76_00350</name>
</gene>
<protein>
    <submittedName>
        <fullName evidence="6">Metal ABC transporter ATP-binding protein</fullName>
    </submittedName>
</protein>
<evidence type="ECO:0000256" key="2">
    <source>
        <dbReference type="ARBA" id="ARBA00022448"/>
    </source>
</evidence>
<dbReference type="InterPro" id="IPR017871">
    <property type="entry name" value="ABC_transporter-like_CS"/>
</dbReference>
<comment type="similarity">
    <text evidence="1">Belongs to the ABC transporter superfamily.</text>
</comment>
<evidence type="ECO:0000313" key="7">
    <source>
        <dbReference type="Proteomes" id="UP000662814"/>
    </source>
</evidence>
<evidence type="ECO:0000256" key="4">
    <source>
        <dbReference type="ARBA" id="ARBA00022840"/>
    </source>
</evidence>
<feature type="domain" description="ABC transporter" evidence="5">
    <location>
        <begin position="8"/>
        <end position="221"/>
    </location>
</feature>
<dbReference type="InterPro" id="IPR050153">
    <property type="entry name" value="Metal_Ion_Import_ABC"/>
</dbReference>
<keyword evidence="3" id="KW-0547">Nucleotide-binding</keyword>
<evidence type="ECO:0000256" key="1">
    <source>
        <dbReference type="ARBA" id="ARBA00005417"/>
    </source>
</evidence>
<evidence type="ECO:0000256" key="3">
    <source>
        <dbReference type="ARBA" id="ARBA00022741"/>
    </source>
</evidence>
<keyword evidence="2" id="KW-0813">Transport</keyword>
<sequence length="221" mass="23117">MLPSHHAVRAESVCFAYQQSDVLHDVSVELARGEVTALTGANGSGKSTLVELLAGVLAPRRGSIERSGNIALVVQRPQAPEALPVTVRDVVTMGTWARGHRLRGAATRAAVAEAIERVGLTALASRPLTSLSGGQRQRALVAQGIVRRPALLLLDEPAAGLDAHSRARTQAILAEEASRGAAVVCVTHDDDAIGAADRIVRLEHGRVVSASPSQHPEGPTE</sequence>
<dbReference type="EMBL" id="CP061169">
    <property type="protein sequence ID" value="QPZ38601.1"/>
    <property type="molecule type" value="Genomic_DNA"/>
</dbReference>
<proteinExistence type="inferred from homology"/>
<reference evidence="6 7" key="1">
    <citation type="submission" date="2020-12" db="EMBL/GenBank/DDBJ databases">
        <title>Microbacterium sp. HY060.</title>
        <authorList>
            <person name="Zhou J."/>
        </authorList>
    </citation>
    <scope>NUCLEOTIDE SEQUENCE [LARGE SCALE GENOMIC DNA]</scope>
    <source>
        <strain evidence="6 7">HY60</strain>
    </source>
</reference>
<dbReference type="Pfam" id="PF00005">
    <property type="entry name" value="ABC_tran"/>
    <property type="match status" value="1"/>
</dbReference>
<dbReference type="Proteomes" id="UP000662814">
    <property type="component" value="Chromosome"/>
</dbReference>
<keyword evidence="7" id="KW-1185">Reference proteome</keyword>
<name>A0ABX6YIL7_9MICO</name>
<dbReference type="Gene3D" id="3.40.50.300">
    <property type="entry name" value="P-loop containing nucleotide triphosphate hydrolases"/>
    <property type="match status" value="1"/>
</dbReference>
<evidence type="ECO:0000313" key="6">
    <source>
        <dbReference type="EMBL" id="QPZ38601.1"/>
    </source>
</evidence>
<organism evidence="6 7">
    <name type="scientific">Paramicrobacterium chengjingii</name>
    <dbReference type="NCBI Taxonomy" id="2769067"/>
    <lineage>
        <taxon>Bacteria</taxon>
        <taxon>Bacillati</taxon>
        <taxon>Actinomycetota</taxon>
        <taxon>Actinomycetes</taxon>
        <taxon>Micrococcales</taxon>
        <taxon>Microbacteriaceae</taxon>
        <taxon>Paramicrobacterium</taxon>
    </lineage>
</organism>
<evidence type="ECO:0000259" key="5">
    <source>
        <dbReference type="PROSITE" id="PS50893"/>
    </source>
</evidence>
<keyword evidence="4 6" id="KW-0067">ATP-binding</keyword>
<dbReference type="PROSITE" id="PS50893">
    <property type="entry name" value="ABC_TRANSPORTER_2"/>
    <property type="match status" value="1"/>
</dbReference>
<dbReference type="SUPFAM" id="SSF52540">
    <property type="entry name" value="P-loop containing nucleoside triphosphate hydrolases"/>
    <property type="match status" value="1"/>
</dbReference>
<dbReference type="InterPro" id="IPR003593">
    <property type="entry name" value="AAA+_ATPase"/>
</dbReference>
<dbReference type="PANTHER" id="PTHR42734:SF5">
    <property type="entry name" value="IRON TRANSPORT SYSTEM ATP-BINDING PROTEIN HI_0361-RELATED"/>
    <property type="match status" value="1"/>
</dbReference>
<dbReference type="GO" id="GO:0005524">
    <property type="term" value="F:ATP binding"/>
    <property type="evidence" value="ECO:0007669"/>
    <property type="project" value="UniProtKB-KW"/>
</dbReference>
<dbReference type="SMART" id="SM00382">
    <property type="entry name" value="AAA"/>
    <property type="match status" value="1"/>
</dbReference>
<dbReference type="PANTHER" id="PTHR42734">
    <property type="entry name" value="METAL TRANSPORT SYSTEM ATP-BINDING PROTEIN TM_0124-RELATED"/>
    <property type="match status" value="1"/>
</dbReference>
<dbReference type="PROSITE" id="PS00211">
    <property type="entry name" value="ABC_TRANSPORTER_1"/>
    <property type="match status" value="1"/>
</dbReference>
<dbReference type="InterPro" id="IPR047748">
    <property type="entry name" value="AztA-like"/>
</dbReference>
<dbReference type="InterPro" id="IPR027417">
    <property type="entry name" value="P-loop_NTPase"/>
</dbReference>
<dbReference type="InterPro" id="IPR003439">
    <property type="entry name" value="ABC_transporter-like_ATP-bd"/>
</dbReference>
<dbReference type="RefSeq" id="WP_166986015.1">
    <property type="nucleotide sequence ID" value="NZ_CP061169.1"/>
</dbReference>
<accession>A0ABX6YIL7</accession>